<proteinExistence type="predicted"/>
<protein>
    <submittedName>
        <fullName evidence="1">Uncharacterized protein</fullName>
    </submittedName>
</protein>
<sequence>MELQGKISESFMYTRVGKTLGHFVMIPESGHYQGQTVGVSITEHTKDQNDPMDFKKSLEVTVHTLTVPEEINPEPSTWTADCKYFATAKNCKILVHH</sequence>
<evidence type="ECO:0000313" key="2">
    <source>
        <dbReference type="Proteomes" id="UP000199662"/>
    </source>
</evidence>
<name>A0A1H7ALW1_9FIRM</name>
<gene>
    <name evidence="1" type="ORF">SAMN05660742_11333</name>
</gene>
<dbReference type="Proteomes" id="UP000199662">
    <property type="component" value="Unassembled WGS sequence"/>
</dbReference>
<organism evidence="1 2">
    <name type="scientific">Propionispira arboris</name>
    <dbReference type="NCBI Taxonomy" id="84035"/>
    <lineage>
        <taxon>Bacteria</taxon>
        <taxon>Bacillati</taxon>
        <taxon>Bacillota</taxon>
        <taxon>Negativicutes</taxon>
        <taxon>Selenomonadales</taxon>
        <taxon>Selenomonadaceae</taxon>
        <taxon>Propionispira</taxon>
    </lineage>
</organism>
<accession>A0A1H7ALW1</accession>
<dbReference type="AlphaFoldDB" id="A0A1H7ALW1"/>
<reference evidence="1 2" key="1">
    <citation type="submission" date="2016-10" db="EMBL/GenBank/DDBJ databases">
        <authorList>
            <person name="de Groot N.N."/>
        </authorList>
    </citation>
    <scope>NUCLEOTIDE SEQUENCE [LARGE SCALE GENOMIC DNA]</scope>
    <source>
        <strain evidence="1 2">DSM 2179</strain>
    </source>
</reference>
<dbReference type="RefSeq" id="WP_091832454.1">
    <property type="nucleotide sequence ID" value="NZ_FNZK01000013.1"/>
</dbReference>
<dbReference type="EMBL" id="FNZK01000013">
    <property type="protein sequence ID" value="SEJ66569.1"/>
    <property type="molecule type" value="Genomic_DNA"/>
</dbReference>
<evidence type="ECO:0000313" key="1">
    <source>
        <dbReference type="EMBL" id="SEJ66569.1"/>
    </source>
</evidence>
<keyword evidence="2" id="KW-1185">Reference proteome</keyword>